<dbReference type="OrthoDB" id="8300194at2759"/>
<protein>
    <recommendedName>
        <fullName evidence="3">Heterokaryon incompatibility domain-containing protein</fullName>
    </recommendedName>
</protein>
<proteinExistence type="predicted"/>
<dbReference type="STRING" id="158607.A0A2P5HG76"/>
<accession>A0A2P5HG76</accession>
<sequence length="418" mass="47912">MCIIQGDEKDWKQESMRMFQYYSNAYITMASTFSADCYGGFFSEQHVKATRLHLLDVKFRGTTQPVYAYRDFPQDYFLNLYESRNVLSGLGSDFGLLLRARIYQERLVSPRLLFSTQKQQIFECYHGRWYQENNEDPKRDPGNHKQAYKALLRTTSYESTEELWTNLVTAFGHLRITYPTDKLPAIAAIAKQFLSTQKLPHSPAHEYLCGLRRTHLHVDLSWSVVKDPALKTADFCVVKSYTAPSWSWASVPGQIGYGYNTLRGDGKVSTISLTKECLSFAGDRFGQVLGGYIIIEAPAFECAWTSWTTAFLEISHERWLNLPGDGNSEVGFKLDYPNIHYLVETHVEGGKAVKKLTVLHTWLSADEQILGFLVLYKDRSNGRYRRLGVGTASPDRTAYWGRFKALCQQAERRTLELE</sequence>
<dbReference type="Proteomes" id="UP000094444">
    <property type="component" value="Unassembled WGS sequence"/>
</dbReference>
<comment type="caution">
    <text evidence="1">The sequence shown here is derived from an EMBL/GenBank/DDBJ whole genome shotgun (WGS) entry which is preliminary data.</text>
</comment>
<evidence type="ECO:0000313" key="1">
    <source>
        <dbReference type="EMBL" id="POS69252.1"/>
    </source>
</evidence>
<reference evidence="1" key="1">
    <citation type="submission" date="2017-09" db="EMBL/GenBank/DDBJ databases">
        <title>Polyketide synthases of a Diaporthe helianthi virulent isolate.</title>
        <authorList>
            <person name="Baroncelli R."/>
        </authorList>
    </citation>
    <scope>NUCLEOTIDE SEQUENCE [LARGE SCALE GENOMIC DNA]</scope>
    <source>
        <strain evidence="1">7/96</strain>
    </source>
</reference>
<name>A0A2P5HG76_DIAHE</name>
<dbReference type="PANTHER" id="PTHR33112">
    <property type="entry name" value="DOMAIN PROTEIN, PUTATIVE-RELATED"/>
    <property type="match status" value="1"/>
</dbReference>
<evidence type="ECO:0008006" key="3">
    <source>
        <dbReference type="Google" id="ProtNLM"/>
    </source>
</evidence>
<gene>
    <name evidence="1" type="ORF">DHEL01_v212354</name>
</gene>
<organism evidence="1 2">
    <name type="scientific">Diaporthe helianthi</name>
    <dbReference type="NCBI Taxonomy" id="158607"/>
    <lineage>
        <taxon>Eukaryota</taxon>
        <taxon>Fungi</taxon>
        <taxon>Dikarya</taxon>
        <taxon>Ascomycota</taxon>
        <taxon>Pezizomycotina</taxon>
        <taxon>Sordariomycetes</taxon>
        <taxon>Sordariomycetidae</taxon>
        <taxon>Diaporthales</taxon>
        <taxon>Diaporthaceae</taxon>
        <taxon>Diaporthe</taxon>
    </lineage>
</organism>
<dbReference type="PANTHER" id="PTHR33112:SF9">
    <property type="entry name" value="HETEROKARYON INCOMPATIBILITY DOMAIN-CONTAINING PROTEIN"/>
    <property type="match status" value="1"/>
</dbReference>
<dbReference type="AlphaFoldDB" id="A0A2P5HG76"/>
<dbReference type="EMBL" id="MAVT02002488">
    <property type="protein sequence ID" value="POS69252.1"/>
    <property type="molecule type" value="Genomic_DNA"/>
</dbReference>
<keyword evidence="2" id="KW-1185">Reference proteome</keyword>
<evidence type="ECO:0000313" key="2">
    <source>
        <dbReference type="Proteomes" id="UP000094444"/>
    </source>
</evidence>
<dbReference type="InParanoid" id="A0A2P5HG76"/>